<dbReference type="Pfam" id="PF00151">
    <property type="entry name" value="Lipase"/>
    <property type="match status" value="2"/>
</dbReference>
<dbReference type="GO" id="GO:0016298">
    <property type="term" value="F:lipase activity"/>
    <property type="evidence" value="ECO:0007669"/>
    <property type="project" value="InterPro"/>
</dbReference>
<dbReference type="GO" id="GO:0005615">
    <property type="term" value="C:extracellular space"/>
    <property type="evidence" value="ECO:0007669"/>
    <property type="project" value="TreeGrafter"/>
</dbReference>
<accession>A0AAW0V107</accession>
<evidence type="ECO:0000256" key="4">
    <source>
        <dbReference type="RuleBase" id="RU004262"/>
    </source>
</evidence>
<evidence type="ECO:0000256" key="1">
    <source>
        <dbReference type="ARBA" id="ARBA00004613"/>
    </source>
</evidence>
<dbReference type="GO" id="GO:0016042">
    <property type="term" value="P:lipid catabolic process"/>
    <property type="evidence" value="ECO:0007669"/>
    <property type="project" value="TreeGrafter"/>
</dbReference>
<evidence type="ECO:0000259" key="6">
    <source>
        <dbReference type="Pfam" id="PF00151"/>
    </source>
</evidence>
<name>A0AAW0V107_SCYPA</name>
<dbReference type="GO" id="GO:0017171">
    <property type="term" value="F:serine hydrolase activity"/>
    <property type="evidence" value="ECO:0007669"/>
    <property type="project" value="TreeGrafter"/>
</dbReference>
<reference evidence="7 8" key="1">
    <citation type="submission" date="2023-03" db="EMBL/GenBank/DDBJ databases">
        <title>High-quality genome of Scylla paramamosain provides insights in environmental adaptation.</title>
        <authorList>
            <person name="Zhang L."/>
        </authorList>
    </citation>
    <scope>NUCLEOTIDE SEQUENCE [LARGE SCALE GENOMIC DNA]</scope>
    <source>
        <strain evidence="7">LZ_2023a</strain>
        <tissue evidence="7">Muscle</tissue>
    </source>
</reference>
<comment type="subcellular location">
    <subcellularLocation>
        <location evidence="1">Secreted</location>
    </subcellularLocation>
</comment>
<organism evidence="7 8">
    <name type="scientific">Scylla paramamosain</name>
    <name type="common">Mud crab</name>
    <dbReference type="NCBI Taxonomy" id="85552"/>
    <lineage>
        <taxon>Eukaryota</taxon>
        <taxon>Metazoa</taxon>
        <taxon>Ecdysozoa</taxon>
        <taxon>Arthropoda</taxon>
        <taxon>Crustacea</taxon>
        <taxon>Multicrustacea</taxon>
        <taxon>Malacostraca</taxon>
        <taxon>Eumalacostraca</taxon>
        <taxon>Eucarida</taxon>
        <taxon>Decapoda</taxon>
        <taxon>Pleocyemata</taxon>
        <taxon>Brachyura</taxon>
        <taxon>Eubrachyura</taxon>
        <taxon>Portunoidea</taxon>
        <taxon>Portunidae</taxon>
        <taxon>Portuninae</taxon>
        <taxon>Scylla</taxon>
    </lineage>
</organism>
<evidence type="ECO:0000256" key="5">
    <source>
        <dbReference type="SAM" id="SignalP"/>
    </source>
</evidence>
<dbReference type="PANTHER" id="PTHR11610">
    <property type="entry name" value="LIPASE"/>
    <property type="match status" value="1"/>
</dbReference>
<comment type="similarity">
    <text evidence="2 4">Belongs to the AB hydrolase superfamily. Lipase family.</text>
</comment>
<proteinExistence type="inferred from homology"/>
<evidence type="ECO:0000313" key="8">
    <source>
        <dbReference type="Proteomes" id="UP001487740"/>
    </source>
</evidence>
<sequence>MSLFRLLAALQVVVVVVVVVAAAAAASAFRSSADDVHFLLWTSCASSSPGVIQAMTSTTAWCSETPPAWPPPLSTPRTPRWWWFTAFTSNGFTSWPVRAKTELLSRGSYNVISVDWEHLAESPWYPQAVLHTQLVGERTARLLEWLQEAAGLDVTQVQATGHSLGSHVCGAIGQHLEKFRLPFITGMDPAGPFFYNVTEEHRLDPSDAEFVQVIHTDACSILTVSKILKAGRNEGKGEARGCNHDVAQDYWLESINGETPFLAHPCQDWDAFQAGLCDTCGKGCLQMGFHVEKNLTGTYYLRTSGASPYAMG</sequence>
<feature type="domain" description="Lipase" evidence="6">
    <location>
        <begin position="86"/>
        <end position="221"/>
    </location>
</feature>
<feature type="chain" id="PRO_5043598003" description="Lipase domain-containing protein" evidence="5">
    <location>
        <begin position="29"/>
        <end position="312"/>
    </location>
</feature>
<dbReference type="InterPro" id="IPR000734">
    <property type="entry name" value="TAG_lipase"/>
</dbReference>
<keyword evidence="8" id="KW-1185">Reference proteome</keyword>
<keyword evidence="3" id="KW-0964">Secreted</keyword>
<dbReference type="PRINTS" id="PR00821">
    <property type="entry name" value="TAGLIPASE"/>
</dbReference>
<protein>
    <recommendedName>
        <fullName evidence="6">Lipase domain-containing protein</fullName>
    </recommendedName>
</protein>
<gene>
    <name evidence="7" type="ORF">O3P69_001832</name>
</gene>
<feature type="domain" description="Lipase" evidence="6">
    <location>
        <begin position="226"/>
        <end position="309"/>
    </location>
</feature>
<evidence type="ECO:0000313" key="7">
    <source>
        <dbReference type="EMBL" id="KAK8405536.1"/>
    </source>
</evidence>
<dbReference type="Proteomes" id="UP001487740">
    <property type="component" value="Unassembled WGS sequence"/>
</dbReference>
<evidence type="ECO:0000256" key="3">
    <source>
        <dbReference type="ARBA" id="ARBA00022525"/>
    </source>
</evidence>
<dbReference type="Gene3D" id="3.40.50.1820">
    <property type="entry name" value="alpha/beta hydrolase"/>
    <property type="match status" value="1"/>
</dbReference>
<dbReference type="EMBL" id="JARAKH010000003">
    <property type="protein sequence ID" value="KAK8405536.1"/>
    <property type="molecule type" value="Genomic_DNA"/>
</dbReference>
<dbReference type="AlphaFoldDB" id="A0AAW0V107"/>
<dbReference type="PANTHER" id="PTHR11610:SF173">
    <property type="entry name" value="LIPASE DOMAIN-CONTAINING PROTEIN-RELATED"/>
    <property type="match status" value="1"/>
</dbReference>
<evidence type="ECO:0000256" key="2">
    <source>
        <dbReference type="ARBA" id="ARBA00010701"/>
    </source>
</evidence>
<comment type="caution">
    <text evidence="7">The sequence shown here is derived from an EMBL/GenBank/DDBJ whole genome shotgun (WGS) entry which is preliminary data.</text>
</comment>
<dbReference type="SUPFAM" id="SSF53474">
    <property type="entry name" value="alpha/beta-Hydrolases"/>
    <property type="match status" value="1"/>
</dbReference>
<dbReference type="InterPro" id="IPR029058">
    <property type="entry name" value="AB_hydrolase_fold"/>
</dbReference>
<keyword evidence="5" id="KW-0732">Signal</keyword>
<dbReference type="InterPro" id="IPR013818">
    <property type="entry name" value="Lipase"/>
</dbReference>
<feature type="signal peptide" evidence="5">
    <location>
        <begin position="1"/>
        <end position="28"/>
    </location>
</feature>